<evidence type="ECO:0000256" key="1">
    <source>
        <dbReference type="ARBA" id="ARBA00004123"/>
    </source>
</evidence>
<reference evidence="10" key="1">
    <citation type="submission" date="2025-08" db="UniProtKB">
        <authorList>
            <consortium name="RefSeq"/>
        </authorList>
    </citation>
    <scope>IDENTIFICATION</scope>
</reference>
<dbReference type="Proteomes" id="UP000189703">
    <property type="component" value="Unplaced"/>
</dbReference>
<evidence type="ECO:0000256" key="7">
    <source>
        <dbReference type="SAM" id="MobiDB-lite"/>
    </source>
</evidence>
<protein>
    <recommendedName>
        <fullName evidence="3">Transcription initiation factor TFIID subunit 8</fullName>
    </recommendedName>
</protein>
<dbReference type="STRING" id="4432.A0A1U7ZWB1"/>
<comment type="subcellular location">
    <subcellularLocation>
        <location evidence="1">Nucleus</location>
    </subcellularLocation>
</comment>
<feature type="domain" description="Bromodomain associated" evidence="8">
    <location>
        <begin position="23"/>
        <end position="99"/>
    </location>
</feature>
<evidence type="ECO:0000313" key="10">
    <source>
        <dbReference type="RefSeq" id="XP_010258025.1"/>
    </source>
</evidence>
<evidence type="ECO:0000259" key="8">
    <source>
        <dbReference type="SMART" id="SM00576"/>
    </source>
</evidence>
<dbReference type="Pfam" id="PF10406">
    <property type="entry name" value="TAF8_C"/>
    <property type="match status" value="1"/>
</dbReference>
<evidence type="ECO:0000256" key="3">
    <source>
        <dbReference type="ARBA" id="ARBA00017307"/>
    </source>
</evidence>
<dbReference type="GeneID" id="104597926"/>
<dbReference type="PANTHER" id="PTHR46338">
    <property type="entry name" value="TRANSCRIPTION INITIATION FACTOR TFIID SUBUNIT 8"/>
    <property type="match status" value="1"/>
</dbReference>
<dbReference type="eggNOG" id="KOG2389">
    <property type="taxonomic scope" value="Eukaryota"/>
</dbReference>
<dbReference type="GO" id="GO:0005669">
    <property type="term" value="C:transcription factor TFIID complex"/>
    <property type="evidence" value="ECO:0000318"/>
    <property type="project" value="GO_Central"/>
</dbReference>
<feature type="compositionally biased region" description="Basic and acidic residues" evidence="7">
    <location>
        <begin position="8"/>
        <end position="23"/>
    </location>
</feature>
<dbReference type="InParanoid" id="A0A1U7ZWB1"/>
<dbReference type="InterPro" id="IPR037818">
    <property type="entry name" value="TAF8"/>
</dbReference>
<dbReference type="CDD" id="cd00076">
    <property type="entry name" value="HFD_SF"/>
    <property type="match status" value="1"/>
</dbReference>
<dbReference type="Pfam" id="PF07524">
    <property type="entry name" value="Bromo_TP"/>
    <property type="match status" value="1"/>
</dbReference>
<proteinExistence type="inferred from homology"/>
<evidence type="ECO:0000256" key="4">
    <source>
        <dbReference type="ARBA" id="ARBA00023015"/>
    </source>
</evidence>
<dbReference type="InterPro" id="IPR006565">
    <property type="entry name" value="BTP"/>
</dbReference>
<dbReference type="InterPro" id="IPR019473">
    <property type="entry name" value="TFIID_su8_C"/>
</dbReference>
<dbReference type="CDD" id="cd08049">
    <property type="entry name" value="TAF8"/>
    <property type="match status" value="1"/>
</dbReference>
<keyword evidence="4" id="KW-0805">Transcription regulation</keyword>
<evidence type="ECO:0000256" key="5">
    <source>
        <dbReference type="ARBA" id="ARBA00023163"/>
    </source>
</evidence>
<organism evidence="9 10">
    <name type="scientific">Nelumbo nucifera</name>
    <name type="common">Sacred lotus</name>
    <dbReference type="NCBI Taxonomy" id="4432"/>
    <lineage>
        <taxon>Eukaryota</taxon>
        <taxon>Viridiplantae</taxon>
        <taxon>Streptophyta</taxon>
        <taxon>Embryophyta</taxon>
        <taxon>Tracheophyta</taxon>
        <taxon>Spermatophyta</taxon>
        <taxon>Magnoliopsida</taxon>
        <taxon>Proteales</taxon>
        <taxon>Nelumbonaceae</taxon>
        <taxon>Nelumbo</taxon>
    </lineage>
</organism>
<dbReference type="InterPro" id="IPR009072">
    <property type="entry name" value="Histone-fold"/>
</dbReference>
<dbReference type="GO" id="GO:0006366">
    <property type="term" value="P:transcription by RNA polymerase II"/>
    <property type="evidence" value="ECO:0000318"/>
    <property type="project" value="GO_Central"/>
</dbReference>
<gene>
    <name evidence="10" type="primary">LOC104597926</name>
</gene>
<evidence type="ECO:0000256" key="6">
    <source>
        <dbReference type="ARBA" id="ARBA00023242"/>
    </source>
</evidence>
<keyword evidence="6" id="KW-0539">Nucleus</keyword>
<accession>A0A1U7ZWB1</accession>
<dbReference type="PANTHER" id="PTHR46338:SF1">
    <property type="entry name" value="TRANSCRIPTION INITIATION FACTOR TFIID SUBUNIT 8"/>
    <property type="match status" value="1"/>
</dbReference>
<keyword evidence="5" id="KW-0804">Transcription</keyword>
<name>A0A1U7ZWB1_NELNU</name>
<dbReference type="RefSeq" id="XP_010258025.1">
    <property type="nucleotide sequence ID" value="XM_010259723.2"/>
</dbReference>
<evidence type="ECO:0000313" key="9">
    <source>
        <dbReference type="Proteomes" id="UP000189703"/>
    </source>
</evidence>
<comment type="similarity">
    <text evidence="2">Belongs to the TAF8 family.</text>
</comment>
<evidence type="ECO:0000256" key="2">
    <source>
        <dbReference type="ARBA" id="ARBA00008767"/>
    </source>
</evidence>
<dbReference type="OMA" id="QFLEECG"/>
<keyword evidence="9" id="KW-1185">Reference proteome</keyword>
<dbReference type="Gene3D" id="1.10.20.10">
    <property type="entry name" value="Histone, subunit A"/>
    <property type="match status" value="1"/>
</dbReference>
<dbReference type="GO" id="GO:0046982">
    <property type="term" value="F:protein heterodimerization activity"/>
    <property type="evidence" value="ECO:0007669"/>
    <property type="project" value="InterPro"/>
</dbReference>
<dbReference type="KEGG" id="nnu:104597926"/>
<sequence length="367" mass="40356">MSDGGGECGREDEQDARRESGSDDFGRAISKIAVAQMCESVGFQSSRQSALEALSDIAIRYIRDLGKAARFYANLAGRTHCNVFDIIQGLEDLGSPQGFAGASDVDSCFVVSGTVRDITRYVSWAEEIPFARPVPRFPIIRNRKSIPSFVQIGENPPGKHISPWLPAFPDPHTYIHTPVWNDRETDPRTDKIEQARQRRKAERSLLSLQQRLACNGSATTAQVDPADDVKLKRVADGNQFLAPPMQLGEKDVSPVVLPVQLANDLVVENQISVLETFAPAIEAAKSGVCEPGDAGRTTLPNKRPTVHFKFGIGKKSLGVPLDLSLHSMSVGKTTAWFGKDEEKDDKKRRAEQILKECMENSQELAQL</sequence>
<dbReference type="OrthoDB" id="436852at2759"/>
<dbReference type="SMART" id="SM00576">
    <property type="entry name" value="BTP"/>
    <property type="match status" value="1"/>
</dbReference>
<feature type="region of interest" description="Disordered" evidence="7">
    <location>
        <begin position="1"/>
        <end position="23"/>
    </location>
</feature>
<dbReference type="AlphaFoldDB" id="A0A1U7ZWB1"/>
<dbReference type="FunCoup" id="A0A1U7ZWB1">
    <property type="interactions" value="3047"/>
</dbReference>